<dbReference type="EMBL" id="BAABHJ010000040">
    <property type="protein sequence ID" value="GAA4618814.1"/>
    <property type="molecule type" value="Genomic_DNA"/>
</dbReference>
<dbReference type="RefSeq" id="WP_345367005.1">
    <property type="nucleotide sequence ID" value="NZ_BAABHJ010000040.1"/>
</dbReference>
<proteinExistence type="predicted"/>
<evidence type="ECO:0000313" key="2">
    <source>
        <dbReference type="Proteomes" id="UP001500212"/>
    </source>
</evidence>
<reference evidence="2" key="1">
    <citation type="journal article" date="2019" name="Int. J. Syst. Evol. Microbiol.">
        <title>The Global Catalogue of Microorganisms (GCM) 10K type strain sequencing project: providing services to taxonomists for standard genome sequencing and annotation.</title>
        <authorList>
            <consortium name="The Broad Institute Genomics Platform"/>
            <consortium name="The Broad Institute Genome Sequencing Center for Infectious Disease"/>
            <person name="Wu L."/>
            <person name="Ma J."/>
        </authorList>
    </citation>
    <scope>NUCLEOTIDE SEQUENCE [LARGE SCALE GENOMIC DNA]</scope>
    <source>
        <strain evidence="2">JCM 17938</strain>
    </source>
</reference>
<gene>
    <name evidence="1" type="ORF">GCM10023195_84820</name>
</gene>
<keyword evidence="2" id="KW-1185">Reference proteome</keyword>
<evidence type="ECO:0000313" key="1">
    <source>
        <dbReference type="EMBL" id="GAA4618814.1"/>
    </source>
</evidence>
<sequence>MALSPRCTFITAIANESSGRFGVPNEKLKDLLEEAGWRPESLARRVNAAIFAIRRENRQIHLKTPYRWLNRGEVPHAPVPEVVVRLLAEATGRDLTFDQVWPRGASRSSLLLPADHGLDLPWDASGLLRLLEEWSHPMLTRRTFMVVSGTTLTRHAWQWSQAPVPALASAAREADRVTAPMLELVEDIASRCRRLDERHGAAGAAFVADQFACVSRLLRRSRYDARTGRRLTSALAQLAQTSGFMAFDSARDGEAQRWYLTGLRAAHAAGDRALAASILGLMSNQATEIGETADALQLATAA</sequence>
<dbReference type="Proteomes" id="UP001500212">
    <property type="component" value="Unassembled WGS sequence"/>
</dbReference>
<organism evidence="1 2">
    <name type="scientific">Actinoallomurus liliacearum</name>
    <dbReference type="NCBI Taxonomy" id="1080073"/>
    <lineage>
        <taxon>Bacteria</taxon>
        <taxon>Bacillati</taxon>
        <taxon>Actinomycetota</taxon>
        <taxon>Actinomycetes</taxon>
        <taxon>Streptosporangiales</taxon>
        <taxon>Thermomonosporaceae</taxon>
        <taxon>Actinoallomurus</taxon>
    </lineage>
</organism>
<comment type="caution">
    <text evidence="1">The sequence shown here is derived from an EMBL/GenBank/DDBJ whole genome shotgun (WGS) entry which is preliminary data.</text>
</comment>
<name>A0ABP8TZ97_9ACTN</name>
<protein>
    <submittedName>
        <fullName evidence="1">Uncharacterized protein</fullName>
    </submittedName>
</protein>
<accession>A0ABP8TZ97</accession>